<dbReference type="RefSeq" id="WP_276267551.1">
    <property type="nucleotide sequence ID" value="NZ_JARJLM010000500.1"/>
</dbReference>
<gene>
    <name evidence="2" type="ORF">P3W85_30865</name>
</gene>
<dbReference type="EMBL" id="JARJLM010000500">
    <property type="protein sequence ID" value="MDF3837317.1"/>
    <property type="molecule type" value="Genomic_DNA"/>
</dbReference>
<name>A0ABT6AXG1_9BURK</name>
<evidence type="ECO:0000313" key="2">
    <source>
        <dbReference type="EMBL" id="MDF3837317.1"/>
    </source>
</evidence>
<proteinExistence type="predicted"/>
<feature type="domain" description="KAP NTPase" evidence="1">
    <location>
        <begin position="34"/>
        <end position="145"/>
    </location>
</feature>
<dbReference type="Proteomes" id="UP001216674">
    <property type="component" value="Unassembled WGS sequence"/>
</dbReference>
<accession>A0ABT6AXG1</accession>
<dbReference type="InterPro" id="IPR027417">
    <property type="entry name" value="P-loop_NTPase"/>
</dbReference>
<evidence type="ECO:0000313" key="3">
    <source>
        <dbReference type="Proteomes" id="UP001216674"/>
    </source>
</evidence>
<dbReference type="Gene3D" id="3.40.50.300">
    <property type="entry name" value="P-loop containing nucleotide triphosphate hydrolases"/>
    <property type="match status" value="1"/>
</dbReference>
<evidence type="ECO:0000259" key="1">
    <source>
        <dbReference type="Pfam" id="PF07693"/>
    </source>
</evidence>
<keyword evidence="3" id="KW-1185">Reference proteome</keyword>
<organism evidence="2 3">
    <name type="scientific">Cupriavidus basilensis</name>
    <dbReference type="NCBI Taxonomy" id="68895"/>
    <lineage>
        <taxon>Bacteria</taxon>
        <taxon>Pseudomonadati</taxon>
        <taxon>Pseudomonadota</taxon>
        <taxon>Betaproteobacteria</taxon>
        <taxon>Burkholderiales</taxon>
        <taxon>Burkholderiaceae</taxon>
        <taxon>Cupriavidus</taxon>
    </lineage>
</organism>
<dbReference type="InterPro" id="IPR011646">
    <property type="entry name" value="KAP_P-loop"/>
</dbReference>
<dbReference type="Pfam" id="PF07693">
    <property type="entry name" value="KAP_NTPase"/>
    <property type="match status" value="1"/>
</dbReference>
<comment type="caution">
    <text evidence="2">The sequence shown here is derived from an EMBL/GenBank/DDBJ whole genome shotgun (WGS) entry which is preliminary data.</text>
</comment>
<reference evidence="2 3" key="1">
    <citation type="submission" date="2023-03" db="EMBL/GenBank/DDBJ databases">
        <title>Draft assemblies of triclosan tolerant bacteria isolated from returned activated sludge.</title>
        <authorList>
            <person name="Van Hamelsveld S."/>
        </authorList>
    </citation>
    <scope>NUCLEOTIDE SEQUENCE [LARGE SCALE GENOMIC DNA]</scope>
    <source>
        <strain evidence="2 3">GW210010_S58</strain>
    </source>
</reference>
<protein>
    <submittedName>
        <fullName evidence="2">P-loop NTPase fold protein</fullName>
    </submittedName>
</protein>
<sequence length="172" mass="19414">MTHPFSDDKLKRGAVAEYLTMYLQGKHSTRKERNSQNSFILNINAPWGIGKTYFLNHWAQQLREAGYIVITFDAWKNDFCEQPLVGFMTEIEDQLKGSFDFIGKTRSHAVNLIRKGKRLIKVGTPIVASAVAKKIIGVDSDDLSKIAKSVSEESISAIQKKSTKRTRNSRPP</sequence>